<feature type="compositionally biased region" description="Basic and acidic residues" evidence="3">
    <location>
        <begin position="292"/>
        <end position="320"/>
    </location>
</feature>
<feature type="compositionally biased region" description="Basic and acidic residues" evidence="3">
    <location>
        <begin position="185"/>
        <end position="205"/>
    </location>
</feature>
<feature type="region of interest" description="Disordered" evidence="3">
    <location>
        <begin position="185"/>
        <end position="228"/>
    </location>
</feature>
<feature type="compositionally biased region" description="Acidic residues" evidence="3">
    <location>
        <begin position="206"/>
        <end position="215"/>
    </location>
</feature>
<evidence type="ECO:0000313" key="4">
    <source>
        <dbReference type="EMBL" id="KAF7492771.1"/>
    </source>
</evidence>
<dbReference type="PANTHER" id="PTHR15885:SF1">
    <property type="entry name" value="COILED-COIL DOMAIN-CONTAINING PROTEIN 174"/>
    <property type="match status" value="1"/>
</dbReference>
<evidence type="ECO:0000256" key="1">
    <source>
        <dbReference type="ARBA" id="ARBA00023054"/>
    </source>
</evidence>
<reference evidence="4" key="2">
    <citation type="submission" date="2020-01" db="EMBL/GenBank/DDBJ databases">
        <authorList>
            <person name="Korhonen P.K.K."/>
            <person name="Guangxu M.G."/>
            <person name="Wang T.W."/>
            <person name="Stroehlein A.J.S."/>
            <person name="Young N.D."/>
            <person name="Ang C.-S.A."/>
            <person name="Fernando D.W.F."/>
            <person name="Lu H.L."/>
            <person name="Taylor S.T."/>
            <person name="Ehtesham M.E.M."/>
            <person name="Najaraj S.H.N."/>
            <person name="Harsha G.H.G."/>
            <person name="Madugundu A.M."/>
            <person name="Renuse S.R."/>
            <person name="Holt D.H."/>
            <person name="Pandey A.P."/>
            <person name="Papenfuss A.P."/>
            <person name="Gasser R.B.G."/>
            <person name="Fischer K.F."/>
        </authorList>
    </citation>
    <scope>NUCLEOTIDE SEQUENCE</scope>
    <source>
        <strain evidence="4">SSS_KF_BRIS2020</strain>
    </source>
</reference>
<feature type="region of interest" description="Disordered" evidence="3">
    <location>
        <begin position="34"/>
        <end position="56"/>
    </location>
</feature>
<reference evidence="5" key="3">
    <citation type="submission" date="2022-06" db="UniProtKB">
        <authorList>
            <consortium name="EnsemblMetazoa"/>
        </authorList>
    </citation>
    <scope>IDENTIFICATION</scope>
</reference>
<dbReference type="GO" id="GO:0005634">
    <property type="term" value="C:nucleus"/>
    <property type="evidence" value="ECO:0007669"/>
    <property type="project" value="TreeGrafter"/>
</dbReference>
<dbReference type="PANTHER" id="PTHR15885">
    <property type="entry name" value="COILED-COIL DOMAIN-CONTAINING PROTEIN 174"/>
    <property type="match status" value="1"/>
</dbReference>
<sequence length="431" mass="50957">MSNKLSNLDLISNESCSILNLKSELLRKQEQINQLKTRDSKKETVSSENNKNDDDYETLYSKLSSTKLPKKILENLQQSKNSDEKIKKQSLNKIQNDLIKAENDELQRALEQSRCNLERKAQLYKQMCRGYIRFHDDDENCLVDFHRKNSTYDGDSESNDEDDEKDLVEYIDQFGRTRMVTKEQYEQLKQHEERNAKKNSDKYENGDDQDDDDDFRSEYQEPISPTNRIRFIMNMSERMKMLRKIRDDTALERKKRQQLKDKQKLKLRKKLEKIASRRGVQLPEWKDDDDNNDKLDANEREKSESNVDDEIKLEHSKCDVDQSVPKSNRPREWDLGKEGVKSSSLYHSRREDKIDRSLKQQMKMLREERNPEFAPPSSYEKDHRSKRSQNRSLSDNYGTEKKKKSSDASQTDLSCLINNLGAKISEIRKKS</sequence>
<evidence type="ECO:0000313" key="6">
    <source>
        <dbReference type="Proteomes" id="UP000070412"/>
    </source>
</evidence>
<dbReference type="AlphaFoldDB" id="A0A834RC53"/>
<protein>
    <submittedName>
        <fullName evidence="4 5">Uncharacterized protein</fullName>
    </submittedName>
</protein>
<dbReference type="Proteomes" id="UP000070412">
    <property type="component" value="Unassembled WGS sequence"/>
</dbReference>
<reference evidence="6" key="1">
    <citation type="journal article" date="2020" name="PLoS Negl. Trop. Dis.">
        <title>High-quality nuclear genome for Sarcoptes scabiei-A critical resource for a neglected parasite.</title>
        <authorList>
            <person name="Korhonen P.K."/>
            <person name="Gasser R.B."/>
            <person name="Ma G."/>
            <person name="Wang T."/>
            <person name="Stroehlein A.J."/>
            <person name="Young N.D."/>
            <person name="Ang C.S."/>
            <person name="Fernando D.D."/>
            <person name="Lu H.C."/>
            <person name="Taylor S."/>
            <person name="Reynolds S.L."/>
            <person name="Mofiz E."/>
            <person name="Najaraj S.H."/>
            <person name="Gowda H."/>
            <person name="Madugundu A."/>
            <person name="Renuse S."/>
            <person name="Holt D."/>
            <person name="Pandey A."/>
            <person name="Papenfuss A.T."/>
            <person name="Fischer K."/>
        </authorList>
    </citation>
    <scope>NUCLEOTIDE SEQUENCE [LARGE SCALE GENOMIC DNA]</scope>
</reference>
<dbReference type="EMBL" id="WVUK01000056">
    <property type="protein sequence ID" value="KAF7492771.1"/>
    <property type="molecule type" value="Genomic_DNA"/>
</dbReference>
<evidence type="ECO:0000256" key="2">
    <source>
        <dbReference type="SAM" id="Coils"/>
    </source>
</evidence>
<gene>
    <name evidence="4" type="ORF">SSS_8309</name>
</gene>
<dbReference type="OrthoDB" id="333551at2759"/>
<evidence type="ECO:0000313" key="5">
    <source>
        <dbReference type="EnsemblMetazoa" id="KAF7492771.1"/>
    </source>
</evidence>
<organism evidence="4">
    <name type="scientific">Sarcoptes scabiei</name>
    <name type="common">Itch mite</name>
    <name type="synonym">Acarus scabiei</name>
    <dbReference type="NCBI Taxonomy" id="52283"/>
    <lineage>
        <taxon>Eukaryota</taxon>
        <taxon>Metazoa</taxon>
        <taxon>Ecdysozoa</taxon>
        <taxon>Arthropoda</taxon>
        <taxon>Chelicerata</taxon>
        <taxon>Arachnida</taxon>
        <taxon>Acari</taxon>
        <taxon>Acariformes</taxon>
        <taxon>Sarcoptiformes</taxon>
        <taxon>Astigmata</taxon>
        <taxon>Psoroptidia</taxon>
        <taxon>Sarcoptoidea</taxon>
        <taxon>Sarcoptidae</taxon>
        <taxon>Sarcoptinae</taxon>
        <taxon>Sarcoptes</taxon>
    </lineage>
</organism>
<dbReference type="EnsemblMetazoa" id="SSS_8309s_mrna">
    <property type="protein sequence ID" value="KAF7492771.1"/>
    <property type="gene ID" value="SSS_8309"/>
</dbReference>
<proteinExistence type="predicted"/>
<keyword evidence="6" id="KW-1185">Reference proteome</keyword>
<feature type="compositionally biased region" description="Basic and acidic residues" evidence="3">
    <location>
        <begin position="34"/>
        <end position="53"/>
    </location>
</feature>
<dbReference type="InterPro" id="IPR025066">
    <property type="entry name" value="CCDC174-like"/>
</dbReference>
<keyword evidence="1 2" id="KW-0175">Coiled coil</keyword>
<evidence type="ECO:0000256" key="3">
    <source>
        <dbReference type="SAM" id="MobiDB-lite"/>
    </source>
</evidence>
<feature type="coiled-coil region" evidence="2">
    <location>
        <begin position="92"/>
        <end position="123"/>
    </location>
</feature>
<feature type="region of interest" description="Disordered" evidence="3">
    <location>
        <begin position="277"/>
        <end position="413"/>
    </location>
</feature>
<feature type="compositionally biased region" description="Basic and acidic residues" evidence="3">
    <location>
        <begin position="348"/>
        <end position="371"/>
    </location>
</feature>
<name>A0A834RC53_SARSC</name>
<feature type="compositionally biased region" description="Basic and acidic residues" evidence="3">
    <location>
        <begin position="329"/>
        <end position="340"/>
    </location>
</feature>
<accession>A0A834RC53</accession>